<dbReference type="EMBL" id="JAKNDE010000001">
    <property type="protein sequence ID" value="MCG5032094.1"/>
    <property type="molecule type" value="Genomic_DNA"/>
</dbReference>
<accession>A0AAW5CKG2</accession>
<evidence type="ECO:0000256" key="1">
    <source>
        <dbReference type="SAM" id="Phobius"/>
    </source>
</evidence>
<keyword evidence="1" id="KW-1133">Transmembrane helix</keyword>
<dbReference type="Proteomes" id="UP001200089">
    <property type="component" value="Unassembled WGS sequence"/>
</dbReference>
<reference evidence="2" key="1">
    <citation type="submission" date="2022-01" db="EMBL/GenBank/DDBJ databases">
        <title>Collection of gut derived symbiotic bacterial strains cultured from healthy donors.</title>
        <authorList>
            <person name="Lin H."/>
            <person name="Kohout C."/>
            <person name="Waligurski E."/>
            <person name="Pamer E.G."/>
        </authorList>
    </citation>
    <scope>NUCLEOTIDE SEQUENCE</scope>
    <source>
        <strain evidence="2">DFI.1.11</strain>
    </source>
</reference>
<evidence type="ECO:0008006" key="4">
    <source>
        <dbReference type="Google" id="ProtNLM"/>
    </source>
</evidence>
<feature type="transmembrane region" description="Helical" evidence="1">
    <location>
        <begin position="175"/>
        <end position="192"/>
    </location>
</feature>
<comment type="caution">
    <text evidence="2">The sequence shown here is derived from an EMBL/GenBank/DDBJ whole genome shotgun (WGS) entry which is preliminary data.</text>
</comment>
<name>A0AAW5CKG2_9FIRM</name>
<gene>
    <name evidence="2" type="ORF">L0P48_00490</name>
</gene>
<feature type="transmembrane region" description="Helical" evidence="1">
    <location>
        <begin position="337"/>
        <end position="355"/>
    </location>
</feature>
<evidence type="ECO:0000313" key="3">
    <source>
        <dbReference type="Proteomes" id="UP001200089"/>
    </source>
</evidence>
<feature type="transmembrane region" description="Helical" evidence="1">
    <location>
        <begin position="12"/>
        <end position="31"/>
    </location>
</feature>
<organism evidence="2 3">
    <name type="scientific">Blautia massiliensis</name>
    <name type="common">ex Durand et al. 2017</name>
    <dbReference type="NCBI Taxonomy" id="1737424"/>
    <lineage>
        <taxon>Bacteria</taxon>
        <taxon>Bacillati</taxon>
        <taxon>Bacillota</taxon>
        <taxon>Clostridia</taxon>
        <taxon>Lachnospirales</taxon>
        <taxon>Lachnospiraceae</taxon>
        <taxon>Blautia</taxon>
    </lineage>
</organism>
<feature type="transmembrane region" description="Helical" evidence="1">
    <location>
        <begin position="63"/>
        <end position="82"/>
    </location>
</feature>
<feature type="transmembrane region" description="Helical" evidence="1">
    <location>
        <begin position="223"/>
        <end position="243"/>
    </location>
</feature>
<dbReference type="AlphaFoldDB" id="A0AAW5CKG2"/>
<evidence type="ECO:0000313" key="2">
    <source>
        <dbReference type="EMBL" id="MCG5032094.1"/>
    </source>
</evidence>
<feature type="transmembrane region" description="Helical" evidence="1">
    <location>
        <begin position="198"/>
        <end position="216"/>
    </location>
</feature>
<keyword evidence="1" id="KW-0472">Membrane</keyword>
<dbReference type="RefSeq" id="WP_237971259.1">
    <property type="nucleotide sequence ID" value="NZ_JAKNDE010000001.1"/>
</dbReference>
<proteinExistence type="predicted"/>
<protein>
    <recommendedName>
        <fullName evidence="4">O-antigen ligase domain-containing protein</fullName>
    </recommendedName>
</protein>
<sequence>MKKLIKINKETLYLVGYFLMGLSAVVIGNSYLFGVNRFQICEVVQYLSATIFLWSFCIDKYKIFDFVIVFLFGIVILISAIIMHDITFALYGISIVTSLHIDVRKIIKSSVINNAIFLCIVIVPALLGFIPDDIYYHENMKAHCLGFAYYSNVPCVILMETFAIYWLIRSKKMERLFLILSLPVHILVYKVCTVRLEFYVYIIFMLAVLILGSINVNKQHKFMTCIATFMYPLAAVSVILASLKYKSSAIIFAFNEMINSRLKFNLQGFEQYGVNLIGQRIKSNQEYIDQNFVNHYFYIDCGYVYMLIGYGLILFAIIMFLYTYLSHYAMKTNNIKLISWCFAICVFSIINNIMFNTALNPLLILGIKLLLSNKTSDGKRRWMPNRVVTKRRRIKIKL</sequence>
<keyword evidence="1" id="KW-0812">Transmembrane</keyword>
<feature type="transmembrane region" description="Helical" evidence="1">
    <location>
        <begin position="150"/>
        <end position="168"/>
    </location>
</feature>
<feature type="transmembrane region" description="Helical" evidence="1">
    <location>
        <begin position="303"/>
        <end position="325"/>
    </location>
</feature>
<feature type="transmembrane region" description="Helical" evidence="1">
    <location>
        <begin position="111"/>
        <end position="130"/>
    </location>
</feature>